<evidence type="ECO:0008006" key="3">
    <source>
        <dbReference type="Google" id="ProtNLM"/>
    </source>
</evidence>
<protein>
    <recommendedName>
        <fullName evidence="3">Phage recombination protein Bet</fullName>
    </recommendedName>
</protein>
<accession>A0A0F9VAW5</accession>
<reference evidence="2" key="1">
    <citation type="journal article" date="2015" name="Nature">
        <title>Complex archaea that bridge the gap between prokaryotes and eukaryotes.</title>
        <authorList>
            <person name="Spang A."/>
            <person name="Saw J.H."/>
            <person name="Jorgensen S.L."/>
            <person name="Zaremba-Niedzwiedzka K."/>
            <person name="Martijn J."/>
            <person name="Lind A.E."/>
            <person name="van Eijk R."/>
            <person name="Schleper C."/>
            <person name="Guy L."/>
            <person name="Ettema T.J."/>
        </authorList>
    </citation>
    <scope>NUCLEOTIDE SEQUENCE</scope>
</reference>
<dbReference type="Pfam" id="PF03837">
    <property type="entry name" value="RecT"/>
    <property type="match status" value="1"/>
</dbReference>
<evidence type="ECO:0000256" key="1">
    <source>
        <dbReference type="SAM" id="MobiDB-lite"/>
    </source>
</evidence>
<sequence>MTAKDKPSEANQAQATTLPEVAGVPMKKGLSAALADKYGLDQKKFLDTVKSTCFPDGGKGVSNEQLAAFLIVANEYGLNPFIRQIYAFTKDDAISPIVPIDGWARIVNENPKYDGCKFIDNEKAGKLISITCLMFRKDRKHAIEVTEYLSECQRNTKPWQQWPYRMLRHKAFIQAARLAFGLSGIVDPDEANRIEGAEIVDAEVVSSKAVDELFNGSDTKADEGSGFTEAAAWLAEKFGVGEAAILKTLDRENDAQVTHVDLAKLSDLAQSINDGKKTIEEVFGVIKPETKPPETGDEKNGGDQGEAFPKQEVSY</sequence>
<dbReference type="EMBL" id="LAZR01000399">
    <property type="protein sequence ID" value="KKN70706.1"/>
    <property type="molecule type" value="Genomic_DNA"/>
</dbReference>
<gene>
    <name evidence="2" type="ORF">LCGC14_0428610</name>
</gene>
<dbReference type="AlphaFoldDB" id="A0A0F9VAW5"/>
<name>A0A0F9VAW5_9ZZZZ</name>
<comment type="caution">
    <text evidence="2">The sequence shown here is derived from an EMBL/GenBank/DDBJ whole genome shotgun (WGS) entry which is preliminary data.</text>
</comment>
<dbReference type="GO" id="GO:0006259">
    <property type="term" value="P:DNA metabolic process"/>
    <property type="evidence" value="ECO:0007669"/>
    <property type="project" value="InterPro"/>
</dbReference>
<organism evidence="2">
    <name type="scientific">marine sediment metagenome</name>
    <dbReference type="NCBI Taxonomy" id="412755"/>
    <lineage>
        <taxon>unclassified sequences</taxon>
        <taxon>metagenomes</taxon>
        <taxon>ecological metagenomes</taxon>
    </lineage>
</organism>
<feature type="compositionally biased region" description="Basic and acidic residues" evidence="1">
    <location>
        <begin position="288"/>
        <end position="301"/>
    </location>
</feature>
<dbReference type="InterPro" id="IPR018330">
    <property type="entry name" value="RecT_fam"/>
</dbReference>
<proteinExistence type="predicted"/>
<dbReference type="GO" id="GO:0003677">
    <property type="term" value="F:DNA binding"/>
    <property type="evidence" value="ECO:0007669"/>
    <property type="project" value="InterPro"/>
</dbReference>
<feature type="region of interest" description="Disordered" evidence="1">
    <location>
        <begin position="284"/>
        <end position="315"/>
    </location>
</feature>
<evidence type="ECO:0000313" key="2">
    <source>
        <dbReference type="EMBL" id="KKN70706.1"/>
    </source>
</evidence>